<organism evidence="1 2">
    <name type="scientific">Klebsiella pneumoniae</name>
    <dbReference type="NCBI Taxonomy" id="573"/>
    <lineage>
        <taxon>Bacteria</taxon>
        <taxon>Pseudomonadati</taxon>
        <taxon>Pseudomonadota</taxon>
        <taxon>Gammaproteobacteria</taxon>
        <taxon>Enterobacterales</taxon>
        <taxon>Enterobacteriaceae</taxon>
        <taxon>Klebsiella/Raoultella group</taxon>
        <taxon>Klebsiella</taxon>
        <taxon>Klebsiella pneumoniae complex</taxon>
    </lineage>
</organism>
<accession>A0A2S6EBB9</accession>
<protein>
    <submittedName>
        <fullName evidence="1">Uncharacterized protein</fullName>
    </submittedName>
</protein>
<dbReference type="EMBL" id="NDBK01000078">
    <property type="protein sequence ID" value="OVF69405.1"/>
    <property type="molecule type" value="Genomic_DNA"/>
</dbReference>
<dbReference type="AlphaFoldDB" id="A0A2S6EBB9"/>
<evidence type="ECO:0000313" key="1">
    <source>
        <dbReference type="EMBL" id="OVF69405.1"/>
    </source>
</evidence>
<evidence type="ECO:0000313" key="2">
    <source>
        <dbReference type="Proteomes" id="UP000196447"/>
    </source>
</evidence>
<sequence length="77" mass="7934">MALIGLAAAPGAAQLQPRQTIVSPEGLGNISGMVHCFGLCCGDKPFIACCAEAVARLDLRTASKKDVTLAVRGNMFS</sequence>
<reference evidence="1 2" key="1">
    <citation type="submission" date="2017-03" db="EMBL/GenBank/DDBJ databases">
        <authorList>
            <person name="Fouts D."/>
            <person name="Stalin M.J."/>
            <person name="Chen L."/>
            <person name="Wright M."/>
            <person name="Sutton G."/>
            <person name="Nguyen K."/>
            <person name="Vanduin D."/>
            <person name="Rojas L."/>
            <person name="Hujer A."/>
            <person name="Hujer K."/>
            <person name="Bonomo R."/>
            <person name="Kreiswirth B."/>
            <person name="Adams M."/>
        </authorList>
    </citation>
    <scope>NUCLEOTIDE SEQUENCE [LARGE SCALE GENOMIC DNA]</scope>
    <source>
        <strain evidence="1 2">39383</strain>
    </source>
</reference>
<gene>
    <name evidence="1" type="ORF">B5L96_17240</name>
</gene>
<dbReference type="Proteomes" id="UP000196447">
    <property type="component" value="Unassembled WGS sequence"/>
</dbReference>
<name>A0A2S6EBB9_KLEPN</name>
<comment type="caution">
    <text evidence="1">The sequence shown here is derived from an EMBL/GenBank/DDBJ whole genome shotgun (WGS) entry which is preliminary data.</text>
</comment>
<proteinExistence type="predicted"/>